<comment type="caution">
    <text evidence="1">The sequence shown here is derived from an EMBL/GenBank/DDBJ whole genome shotgun (WGS) entry which is preliminary data.</text>
</comment>
<sequence length="70" mass="7356">MRLPTVCGVDTPGRIDPASLRELIVDGGQVPVDLLRSEAEVPAPRPAPVWEVDDECVDQVGGFPSVGDCG</sequence>
<name>A0ABT1JHC6_ACTCY</name>
<proteinExistence type="predicted"/>
<evidence type="ECO:0000313" key="2">
    <source>
        <dbReference type="Proteomes" id="UP000791080"/>
    </source>
</evidence>
<reference evidence="1 2" key="1">
    <citation type="submission" date="2022-06" db="EMBL/GenBank/DDBJ databases">
        <title>Genomic Encyclopedia of Type Strains, Phase I: the one thousand microbial genomes (KMG-I) project.</title>
        <authorList>
            <person name="Kyrpides N."/>
        </authorList>
    </citation>
    <scope>NUCLEOTIDE SEQUENCE [LARGE SCALE GENOMIC DNA]</scope>
    <source>
        <strain evidence="1 2">DSM 43889</strain>
    </source>
</reference>
<accession>A0ABT1JHC6</accession>
<evidence type="ECO:0000313" key="1">
    <source>
        <dbReference type="EMBL" id="MCP2331897.1"/>
    </source>
</evidence>
<protein>
    <submittedName>
        <fullName evidence="1">Uncharacterized protein</fullName>
    </submittedName>
</protein>
<organism evidence="1 2">
    <name type="scientific">Actinoalloteichus caeruleus DSM 43889</name>
    <dbReference type="NCBI Taxonomy" id="1120930"/>
    <lineage>
        <taxon>Bacteria</taxon>
        <taxon>Bacillati</taxon>
        <taxon>Actinomycetota</taxon>
        <taxon>Actinomycetes</taxon>
        <taxon>Pseudonocardiales</taxon>
        <taxon>Pseudonocardiaceae</taxon>
        <taxon>Actinoalloteichus</taxon>
        <taxon>Actinoalloteichus cyanogriseus</taxon>
    </lineage>
</organism>
<dbReference type="Proteomes" id="UP000791080">
    <property type="component" value="Unassembled WGS sequence"/>
</dbReference>
<dbReference type="EMBL" id="AUBJ02000001">
    <property type="protein sequence ID" value="MCP2331897.1"/>
    <property type="molecule type" value="Genomic_DNA"/>
</dbReference>
<keyword evidence="2" id="KW-1185">Reference proteome</keyword>
<gene>
    <name evidence="1" type="ORF">G443_002167</name>
</gene>